<organism evidence="1 2">
    <name type="scientific">Laccaria amethystina LaAM-08-1</name>
    <dbReference type="NCBI Taxonomy" id="1095629"/>
    <lineage>
        <taxon>Eukaryota</taxon>
        <taxon>Fungi</taxon>
        <taxon>Dikarya</taxon>
        <taxon>Basidiomycota</taxon>
        <taxon>Agaricomycotina</taxon>
        <taxon>Agaricomycetes</taxon>
        <taxon>Agaricomycetidae</taxon>
        <taxon>Agaricales</taxon>
        <taxon>Agaricineae</taxon>
        <taxon>Hydnangiaceae</taxon>
        <taxon>Laccaria</taxon>
    </lineage>
</organism>
<accession>A0A0C9X1Z6</accession>
<keyword evidence="2" id="KW-1185">Reference proteome</keyword>
<dbReference type="OrthoDB" id="10330405at2759"/>
<evidence type="ECO:0000313" key="1">
    <source>
        <dbReference type="EMBL" id="KIJ95288.1"/>
    </source>
</evidence>
<proteinExistence type="predicted"/>
<reference evidence="1 2" key="1">
    <citation type="submission" date="2014-04" db="EMBL/GenBank/DDBJ databases">
        <authorList>
            <consortium name="DOE Joint Genome Institute"/>
            <person name="Kuo A."/>
            <person name="Kohler A."/>
            <person name="Nagy L.G."/>
            <person name="Floudas D."/>
            <person name="Copeland A."/>
            <person name="Barry K.W."/>
            <person name="Cichocki N."/>
            <person name="Veneault-Fourrey C."/>
            <person name="LaButti K."/>
            <person name="Lindquist E.A."/>
            <person name="Lipzen A."/>
            <person name="Lundell T."/>
            <person name="Morin E."/>
            <person name="Murat C."/>
            <person name="Sun H."/>
            <person name="Tunlid A."/>
            <person name="Henrissat B."/>
            <person name="Grigoriev I.V."/>
            <person name="Hibbett D.S."/>
            <person name="Martin F."/>
            <person name="Nordberg H.P."/>
            <person name="Cantor M.N."/>
            <person name="Hua S.X."/>
        </authorList>
    </citation>
    <scope>NUCLEOTIDE SEQUENCE [LARGE SCALE GENOMIC DNA]</scope>
    <source>
        <strain evidence="1 2">LaAM-08-1</strain>
    </source>
</reference>
<gene>
    <name evidence="1" type="ORF">K443DRAFT_77987</name>
</gene>
<reference evidence="2" key="2">
    <citation type="submission" date="2015-01" db="EMBL/GenBank/DDBJ databases">
        <title>Evolutionary Origins and Diversification of the Mycorrhizal Mutualists.</title>
        <authorList>
            <consortium name="DOE Joint Genome Institute"/>
            <consortium name="Mycorrhizal Genomics Consortium"/>
            <person name="Kohler A."/>
            <person name="Kuo A."/>
            <person name="Nagy L.G."/>
            <person name="Floudas D."/>
            <person name="Copeland A."/>
            <person name="Barry K.W."/>
            <person name="Cichocki N."/>
            <person name="Veneault-Fourrey C."/>
            <person name="LaButti K."/>
            <person name="Lindquist E.A."/>
            <person name="Lipzen A."/>
            <person name="Lundell T."/>
            <person name="Morin E."/>
            <person name="Murat C."/>
            <person name="Riley R."/>
            <person name="Ohm R."/>
            <person name="Sun H."/>
            <person name="Tunlid A."/>
            <person name="Henrissat B."/>
            <person name="Grigoriev I.V."/>
            <person name="Hibbett D.S."/>
            <person name="Martin F."/>
        </authorList>
    </citation>
    <scope>NUCLEOTIDE SEQUENCE [LARGE SCALE GENOMIC DNA]</scope>
    <source>
        <strain evidence="2">LaAM-08-1</strain>
    </source>
</reference>
<dbReference type="EMBL" id="KN838761">
    <property type="protein sequence ID" value="KIJ95288.1"/>
    <property type="molecule type" value="Genomic_DNA"/>
</dbReference>
<dbReference type="Proteomes" id="UP000054477">
    <property type="component" value="Unassembled WGS sequence"/>
</dbReference>
<dbReference type="AlphaFoldDB" id="A0A0C9X1Z6"/>
<sequence length="107" mass="11940">MQVVFDGLLRGTCIHNEGDDNEFTRIHQSPLPHLRKVSIQLELQSLFAMSENALLSVASLLHSNKIATLPRLEELAFSCNGADIDNLRAPFDMSVWKALDARAHQLS</sequence>
<protein>
    <submittedName>
        <fullName evidence="1">Unplaced genomic scaffold K443scaffold_226, whole genome shotgun sequence</fullName>
    </submittedName>
</protein>
<name>A0A0C9X1Z6_9AGAR</name>
<feature type="non-terminal residue" evidence="1">
    <location>
        <position position="107"/>
    </location>
</feature>
<dbReference type="HOGENOM" id="CLU_2264224_0_0_1"/>
<evidence type="ECO:0000313" key="2">
    <source>
        <dbReference type="Proteomes" id="UP000054477"/>
    </source>
</evidence>